<evidence type="ECO:0000256" key="5">
    <source>
        <dbReference type="ARBA" id="ARBA00023136"/>
    </source>
</evidence>
<dbReference type="GO" id="GO:0009279">
    <property type="term" value="C:cell outer membrane"/>
    <property type="evidence" value="ECO:0007669"/>
    <property type="project" value="UniProtKB-SubCell"/>
</dbReference>
<dbReference type="InterPro" id="IPR036942">
    <property type="entry name" value="Beta-barrel_TonB_sf"/>
</dbReference>
<evidence type="ECO:0000256" key="1">
    <source>
        <dbReference type="ARBA" id="ARBA00004571"/>
    </source>
</evidence>
<keyword evidence="5 7" id="KW-0472">Membrane</keyword>
<name>A0A5C7GJ18_9FLAO</name>
<evidence type="ECO:0000256" key="3">
    <source>
        <dbReference type="ARBA" id="ARBA00022452"/>
    </source>
</evidence>
<comment type="subcellular location">
    <subcellularLocation>
        <location evidence="1 7">Cell outer membrane</location>
        <topology evidence="1 7">Multi-pass membrane protein</topology>
    </subcellularLocation>
</comment>
<evidence type="ECO:0000313" key="10">
    <source>
        <dbReference type="Proteomes" id="UP000321080"/>
    </source>
</evidence>
<dbReference type="GO" id="GO:0044718">
    <property type="term" value="P:siderophore transmembrane transport"/>
    <property type="evidence" value="ECO:0007669"/>
    <property type="project" value="TreeGrafter"/>
</dbReference>
<accession>A0A5C7GJ18</accession>
<dbReference type="InterPro" id="IPR012910">
    <property type="entry name" value="Plug_dom"/>
</dbReference>
<keyword evidence="9" id="KW-0675">Receptor</keyword>
<keyword evidence="10" id="KW-1185">Reference proteome</keyword>
<comment type="similarity">
    <text evidence="7">Belongs to the TonB-dependent receptor family.</text>
</comment>
<gene>
    <name evidence="9" type="ORF">FUA22_09345</name>
</gene>
<proteinExistence type="inferred from homology"/>
<dbReference type="InterPro" id="IPR037066">
    <property type="entry name" value="Plug_dom_sf"/>
</dbReference>
<dbReference type="Gene3D" id="2.40.170.20">
    <property type="entry name" value="TonB-dependent receptor, beta-barrel domain"/>
    <property type="match status" value="1"/>
</dbReference>
<keyword evidence="3 7" id="KW-1134">Transmembrane beta strand</keyword>
<reference evidence="9 10" key="1">
    <citation type="submission" date="2019-08" db="EMBL/GenBank/DDBJ databases">
        <title>Seonamhaeicola sediminis sp. nov., isolated from marine sediment.</title>
        <authorList>
            <person name="Cao W.R."/>
        </authorList>
    </citation>
    <scope>NUCLEOTIDE SEQUENCE [LARGE SCALE GENOMIC DNA]</scope>
    <source>
        <strain evidence="9 10">1505</strain>
    </source>
</reference>
<feature type="domain" description="TonB-dependent receptor plug" evidence="8">
    <location>
        <begin position="48"/>
        <end position="140"/>
    </location>
</feature>
<dbReference type="SUPFAM" id="SSF56935">
    <property type="entry name" value="Porins"/>
    <property type="match status" value="1"/>
</dbReference>
<dbReference type="Gene3D" id="2.170.130.10">
    <property type="entry name" value="TonB-dependent receptor, plug domain"/>
    <property type="match status" value="1"/>
</dbReference>
<keyword evidence="2 7" id="KW-0813">Transport</keyword>
<evidence type="ECO:0000256" key="2">
    <source>
        <dbReference type="ARBA" id="ARBA00022448"/>
    </source>
</evidence>
<evidence type="ECO:0000256" key="6">
    <source>
        <dbReference type="ARBA" id="ARBA00023237"/>
    </source>
</evidence>
<dbReference type="PROSITE" id="PS52016">
    <property type="entry name" value="TONB_DEPENDENT_REC_3"/>
    <property type="match status" value="1"/>
</dbReference>
<keyword evidence="6 7" id="KW-0998">Cell outer membrane</keyword>
<keyword evidence="4 7" id="KW-0812">Transmembrane</keyword>
<evidence type="ECO:0000256" key="7">
    <source>
        <dbReference type="PROSITE-ProRule" id="PRU01360"/>
    </source>
</evidence>
<sequence>MWLCVSSICISYSQIKQDTINTKTTQLPEVIVTGNSNTDPTHSTVKNDYQKKGIQPKNVADLFSEINGFSTIKRGNYAIDPTFRASAYEQLNVMYDGGTKAVHACPNRMDPVTTHVIPEEIEKIEVVKGPYTVRYGATFGGIINMVTKDPNKLDKGFHGKASAGYETNGNALVNLLQLQHVSNKFNITGNIGYRDFDDYEDGQNTTIPSAFRSTDYGLKLGYNLTDNQYIQGHWRQSFGRDIKHVGLPMDTEFDNSTIVSLDYRAEDISNTLKGITAKGFYSYVDHLMTNENRANFNMVFASSPVTSTTIGGKLETHWLFNNNVNLYVGTDANLIGRDGTRTRTIKMMNGNMLPNPMVRQDKIWQDASLNDIGVFSEAKYQINKTTFTAGLRLDFVNANAVDLENDFASIYGNDVKQSETNISGTLSLKHNISSNTIMEVAYGRGVRTANMAERFINHFTVGQDSYEYLGNPLLKPEINNQFEIGFQGHSKLNELNNFSYQLSAFYSVYNNYISAVVDTSIPRKFMPMLQPQFTKVFTNIDNAYKTGLEFMFKFELLEDYYFQNQSAYVRTKNKDFGESLPLNPPFTSTFSIGVDKENYWAKAQYNITSKQSHIAPSFGETETAGYETLDVKLGATLFKNITLGVACLNVFDETYSNHLNFSYRNQPDFNMSPITEPGRNFTAFLQYKF</sequence>
<dbReference type="AlphaFoldDB" id="A0A5C7GJ18"/>
<dbReference type="EMBL" id="VRKQ01000010">
    <property type="protein sequence ID" value="TXG37527.1"/>
    <property type="molecule type" value="Genomic_DNA"/>
</dbReference>
<dbReference type="OrthoDB" id="9759247at2"/>
<dbReference type="GO" id="GO:0015344">
    <property type="term" value="F:siderophore uptake transmembrane transporter activity"/>
    <property type="evidence" value="ECO:0007669"/>
    <property type="project" value="TreeGrafter"/>
</dbReference>
<evidence type="ECO:0000256" key="4">
    <source>
        <dbReference type="ARBA" id="ARBA00022692"/>
    </source>
</evidence>
<protein>
    <submittedName>
        <fullName evidence="9">TonB-dependent receptor</fullName>
    </submittedName>
</protein>
<evidence type="ECO:0000313" key="9">
    <source>
        <dbReference type="EMBL" id="TXG37527.1"/>
    </source>
</evidence>
<dbReference type="PANTHER" id="PTHR30069:SF49">
    <property type="entry name" value="OUTER MEMBRANE PROTEIN C"/>
    <property type="match status" value="1"/>
</dbReference>
<evidence type="ECO:0000259" key="8">
    <source>
        <dbReference type="Pfam" id="PF07715"/>
    </source>
</evidence>
<dbReference type="PANTHER" id="PTHR30069">
    <property type="entry name" value="TONB-DEPENDENT OUTER MEMBRANE RECEPTOR"/>
    <property type="match status" value="1"/>
</dbReference>
<organism evidence="9 10">
    <name type="scientific">Seonamhaeicola maritimus</name>
    <dbReference type="NCBI Taxonomy" id="2591822"/>
    <lineage>
        <taxon>Bacteria</taxon>
        <taxon>Pseudomonadati</taxon>
        <taxon>Bacteroidota</taxon>
        <taxon>Flavobacteriia</taxon>
        <taxon>Flavobacteriales</taxon>
        <taxon>Flavobacteriaceae</taxon>
    </lineage>
</organism>
<dbReference type="InterPro" id="IPR039426">
    <property type="entry name" value="TonB-dep_rcpt-like"/>
</dbReference>
<dbReference type="Proteomes" id="UP000321080">
    <property type="component" value="Unassembled WGS sequence"/>
</dbReference>
<dbReference type="Pfam" id="PF07715">
    <property type="entry name" value="Plug"/>
    <property type="match status" value="1"/>
</dbReference>
<comment type="caution">
    <text evidence="9">The sequence shown here is derived from an EMBL/GenBank/DDBJ whole genome shotgun (WGS) entry which is preliminary data.</text>
</comment>